<dbReference type="InterPro" id="IPR011006">
    <property type="entry name" value="CheY-like_superfamily"/>
</dbReference>
<name>A0ABW3GM66_9FLAO</name>
<dbReference type="Gene3D" id="3.40.50.2300">
    <property type="match status" value="1"/>
</dbReference>
<accession>A0ABW3GM66</accession>
<dbReference type="Pfam" id="PF00072">
    <property type="entry name" value="Response_reg"/>
    <property type="match status" value="1"/>
</dbReference>
<gene>
    <name evidence="3" type="ORF">ACFQ0R_00825</name>
</gene>
<evidence type="ECO:0000313" key="4">
    <source>
        <dbReference type="Proteomes" id="UP001597049"/>
    </source>
</evidence>
<evidence type="ECO:0000313" key="3">
    <source>
        <dbReference type="EMBL" id="MFD0931132.1"/>
    </source>
</evidence>
<dbReference type="PANTHER" id="PTHR43228:SF1">
    <property type="entry name" value="TWO-COMPONENT RESPONSE REGULATOR ARR22"/>
    <property type="match status" value="1"/>
</dbReference>
<dbReference type="PROSITE" id="PS50110">
    <property type="entry name" value="RESPONSE_REGULATORY"/>
    <property type="match status" value="1"/>
</dbReference>
<protein>
    <submittedName>
        <fullName evidence="3">Response regulator transcription factor</fullName>
    </submittedName>
</protein>
<dbReference type="Proteomes" id="UP001597049">
    <property type="component" value="Unassembled WGS sequence"/>
</dbReference>
<dbReference type="PANTHER" id="PTHR43228">
    <property type="entry name" value="TWO-COMPONENT RESPONSE REGULATOR"/>
    <property type="match status" value="1"/>
</dbReference>
<evidence type="ECO:0000259" key="2">
    <source>
        <dbReference type="PROSITE" id="PS50110"/>
    </source>
</evidence>
<evidence type="ECO:0000256" key="1">
    <source>
        <dbReference type="PROSITE-ProRule" id="PRU00169"/>
    </source>
</evidence>
<keyword evidence="1" id="KW-0597">Phosphoprotein</keyword>
<keyword evidence="4" id="KW-1185">Reference proteome</keyword>
<proteinExistence type="predicted"/>
<dbReference type="SMART" id="SM00448">
    <property type="entry name" value="REC"/>
    <property type="match status" value="1"/>
</dbReference>
<dbReference type="InterPro" id="IPR052048">
    <property type="entry name" value="ST_Response_Regulator"/>
</dbReference>
<comment type="caution">
    <text evidence="3">The sequence shown here is derived from an EMBL/GenBank/DDBJ whole genome shotgun (WGS) entry which is preliminary data.</text>
</comment>
<sequence>MKPKILIIDDNDLTLKLIRFILEKNNFEIVIAKDGIEAIKKFDQTKPDLVLVDILLPFKSGLEVAHHIKSVSSQTPVVVLSALGDEESTVEKAFEFEVDDFISKPFSPNELLLRVKRLLK</sequence>
<feature type="domain" description="Response regulatory" evidence="2">
    <location>
        <begin position="4"/>
        <end position="119"/>
    </location>
</feature>
<organism evidence="3 4">
    <name type="scientific">Psychroflexus salinarum</name>
    <dbReference type="NCBI Taxonomy" id="546024"/>
    <lineage>
        <taxon>Bacteria</taxon>
        <taxon>Pseudomonadati</taxon>
        <taxon>Bacteroidota</taxon>
        <taxon>Flavobacteriia</taxon>
        <taxon>Flavobacteriales</taxon>
        <taxon>Flavobacteriaceae</taxon>
        <taxon>Psychroflexus</taxon>
    </lineage>
</organism>
<dbReference type="CDD" id="cd17574">
    <property type="entry name" value="REC_OmpR"/>
    <property type="match status" value="1"/>
</dbReference>
<reference evidence="4" key="1">
    <citation type="journal article" date="2019" name="Int. J. Syst. Evol. Microbiol.">
        <title>The Global Catalogue of Microorganisms (GCM) 10K type strain sequencing project: providing services to taxonomists for standard genome sequencing and annotation.</title>
        <authorList>
            <consortium name="The Broad Institute Genomics Platform"/>
            <consortium name="The Broad Institute Genome Sequencing Center for Infectious Disease"/>
            <person name="Wu L."/>
            <person name="Ma J."/>
        </authorList>
    </citation>
    <scope>NUCLEOTIDE SEQUENCE [LARGE SCALE GENOMIC DNA]</scope>
    <source>
        <strain evidence="4">CCUG 56752</strain>
    </source>
</reference>
<dbReference type="InterPro" id="IPR001789">
    <property type="entry name" value="Sig_transdc_resp-reg_receiver"/>
</dbReference>
<dbReference type="RefSeq" id="WP_379656471.1">
    <property type="nucleotide sequence ID" value="NZ_JBHTIV010000002.1"/>
</dbReference>
<dbReference type="EMBL" id="JBHTIV010000002">
    <property type="protein sequence ID" value="MFD0931132.1"/>
    <property type="molecule type" value="Genomic_DNA"/>
</dbReference>
<dbReference type="SUPFAM" id="SSF52172">
    <property type="entry name" value="CheY-like"/>
    <property type="match status" value="1"/>
</dbReference>
<feature type="modified residue" description="4-aspartylphosphate" evidence="1">
    <location>
        <position position="53"/>
    </location>
</feature>